<gene>
    <name evidence="4" type="ORF">SAMN05421848_2378</name>
</gene>
<evidence type="ECO:0000256" key="2">
    <source>
        <dbReference type="ARBA" id="ARBA00022729"/>
    </source>
</evidence>
<dbReference type="CDD" id="cd01069">
    <property type="entry name" value="PBP2_PheC"/>
    <property type="match status" value="1"/>
</dbReference>
<dbReference type="SMART" id="SM00062">
    <property type="entry name" value="PBPb"/>
    <property type="match status" value="1"/>
</dbReference>
<dbReference type="SUPFAM" id="SSF53850">
    <property type="entry name" value="Periplasmic binding protein-like II"/>
    <property type="match status" value="1"/>
</dbReference>
<dbReference type="EMBL" id="FOLY01000005">
    <property type="protein sequence ID" value="SFC70990.1"/>
    <property type="molecule type" value="Genomic_DNA"/>
</dbReference>
<dbReference type="STRING" id="402385.SAMN05421848_2378"/>
<comment type="similarity">
    <text evidence="1">Belongs to the bacterial solute-binding protein 3 family.</text>
</comment>
<dbReference type="GO" id="GO:0016836">
    <property type="term" value="F:hydro-lyase activity"/>
    <property type="evidence" value="ECO:0007669"/>
    <property type="project" value="InterPro"/>
</dbReference>
<reference evidence="5" key="1">
    <citation type="submission" date="2016-10" db="EMBL/GenBank/DDBJ databases">
        <authorList>
            <person name="Varghese N."/>
            <person name="Submissions S."/>
        </authorList>
    </citation>
    <scope>NUCLEOTIDE SEQUENCE [LARGE SCALE GENOMIC DNA]</scope>
    <source>
        <strain evidence="5">DSM 23439</strain>
    </source>
</reference>
<dbReference type="Gene3D" id="3.40.190.10">
    <property type="entry name" value="Periplasmic binding protein-like II"/>
    <property type="match status" value="2"/>
</dbReference>
<dbReference type="InterPro" id="IPR001638">
    <property type="entry name" value="Solute-binding_3/MltF_N"/>
</dbReference>
<dbReference type="InterPro" id="IPR037298">
    <property type="entry name" value="PheC_PBP2"/>
</dbReference>
<evidence type="ECO:0000259" key="3">
    <source>
        <dbReference type="SMART" id="SM00062"/>
    </source>
</evidence>
<organism evidence="4 5">
    <name type="scientific">Kushneria avicenniae</name>
    <dbReference type="NCBI Taxonomy" id="402385"/>
    <lineage>
        <taxon>Bacteria</taxon>
        <taxon>Pseudomonadati</taxon>
        <taxon>Pseudomonadota</taxon>
        <taxon>Gammaproteobacteria</taxon>
        <taxon>Oceanospirillales</taxon>
        <taxon>Halomonadaceae</taxon>
        <taxon>Kushneria</taxon>
    </lineage>
</organism>
<evidence type="ECO:0000313" key="5">
    <source>
        <dbReference type="Proteomes" id="UP000199046"/>
    </source>
</evidence>
<name>A0A1I1LNF3_9GAMM</name>
<accession>A0A1I1LNF3</accession>
<dbReference type="Pfam" id="PF00497">
    <property type="entry name" value="SBP_bac_3"/>
    <property type="match status" value="1"/>
</dbReference>
<dbReference type="Proteomes" id="UP000199046">
    <property type="component" value="Unassembled WGS sequence"/>
</dbReference>
<feature type="domain" description="Solute-binding protein family 3/N-terminal" evidence="3">
    <location>
        <begin position="62"/>
        <end position="285"/>
    </location>
</feature>
<sequence>MVRLLRTHARTLPGRRFSSALVAVLLWITSLTLMLAICLSPHAEAADTPEPSALDQIIERGTLRVGTTGDYKPFSYRTGDDRFIGLDPDMAADLAETLGVKLELVPTSWPSLMQDFQNHRFDIAMSGISVNLDRQKNAWFSTPYQRDGKTPIARCDDQSRYQTLEQIDQPGVRVIVNPGGTNERFAREHLHQATIVDYDDNVTIFDQIVQGKADLMMTDAIETRLQANLHPELCAIHPDQPFNFSEKAVLLPKDMDLKLFVDQWLRQLRESGTFDEQLKHWLDHDWPRDTK</sequence>
<dbReference type="AlphaFoldDB" id="A0A1I1LNF3"/>
<proteinExistence type="inferred from homology"/>
<dbReference type="RefSeq" id="WP_217639684.1">
    <property type="nucleotide sequence ID" value="NZ_FOLY01000005.1"/>
</dbReference>
<keyword evidence="2" id="KW-0732">Signal</keyword>
<dbReference type="PANTHER" id="PTHR35936">
    <property type="entry name" value="MEMBRANE-BOUND LYTIC MUREIN TRANSGLYCOSYLASE F"/>
    <property type="match status" value="1"/>
</dbReference>
<protein>
    <submittedName>
        <fullName evidence="4">Cyclohexadienyl dehydratase</fullName>
    </submittedName>
</protein>
<keyword evidence="5" id="KW-1185">Reference proteome</keyword>
<evidence type="ECO:0000256" key="1">
    <source>
        <dbReference type="ARBA" id="ARBA00010333"/>
    </source>
</evidence>
<evidence type="ECO:0000313" key="4">
    <source>
        <dbReference type="EMBL" id="SFC70990.1"/>
    </source>
</evidence>
<dbReference type="PANTHER" id="PTHR35936:SF19">
    <property type="entry name" value="AMINO-ACID-BINDING PROTEIN YXEM-RELATED"/>
    <property type="match status" value="1"/>
</dbReference>